<evidence type="ECO:0000313" key="9">
    <source>
        <dbReference type="Proteomes" id="UP001501411"/>
    </source>
</evidence>
<comment type="similarity">
    <text evidence="2">Belongs to the glycosyl hydrolase 51 family.</text>
</comment>
<dbReference type="Pfam" id="PF22848">
    <property type="entry name" value="ASD1_dom"/>
    <property type="match status" value="1"/>
</dbReference>
<evidence type="ECO:0000256" key="2">
    <source>
        <dbReference type="ARBA" id="ARBA00007186"/>
    </source>
</evidence>
<reference evidence="9" key="1">
    <citation type="journal article" date="2019" name="Int. J. Syst. Evol. Microbiol.">
        <title>The Global Catalogue of Microorganisms (GCM) 10K type strain sequencing project: providing services to taxonomists for standard genome sequencing and annotation.</title>
        <authorList>
            <consortium name="The Broad Institute Genomics Platform"/>
            <consortium name="The Broad Institute Genome Sequencing Center for Infectious Disease"/>
            <person name="Wu L."/>
            <person name="Ma J."/>
        </authorList>
    </citation>
    <scope>NUCLEOTIDE SEQUENCE [LARGE SCALE GENOMIC DNA]</scope>
    <source>
        <strain evidence="9">JCM 18200</strain>
    </source>
</reference>
<dbReference type="Gene3D" id="2.60.120.260">
    <property type="entry name" value="Galactose-binding domain-like"/>
    <property type="match status" value="1"/>
</dbReference>
<name>A0ABP9C8M8_9SPHI</name>
<keyword evidence="5" id="KW-0378">Hydrolase</keyword>
<gene>
    <name evidence="8" type="ORF">GCM10023231_37000</name>
</gene>
<proteinExistence type="inferred from homology"/>
<evidence type="ECO:0000256" key="1">
    <source>
        <dbReference type="ARBA" id="ARBA00001462"/>
    </source>
</evidence>
<evidence type="ECO:0000313" key="8">
    <source>
        <dbReference type="EMBL" id="GAA4804506.1"/>
    </source>
</evidence>
<evidence type="ECO:0000256" key="6">
    <source>
        <dbReference type="ARBA" id="ARBA00023180"/>
    </source>
</evidence>
<dbReference type="PANTHER" id="PTHR31776:SF0">
    <property type="entry name" value="ALPHA-L-ARABINOFURANOSIDASE 1"/>
    <property type="match status" value="1"/>
</dbReference>
<dbReference type="InterPro" id="IPR017853">
    <property type="entry name" value="GH"/>
</dbReference>
<evidence type="ECO:0000259" key="7">
    <source>
        <dbReference type="SMART" id="SM00813"/>
    </source>
</evidence>
<dbReference type="SUPFAM" id="SSF51011">
    <property type="entry name" value="Glycosyl hydrolase domain"/>
    <property type="match status" value="1"/>
</dbReference>
<dbReference type="InterPro" id="IPR010720">
    <property type="entry name" value="Alpha-L-AF_C"/>
</dbReference>
<accession>A0ABP9C8M8</accession>
<keyword evidence="6" id="KW-0325">Glycoprotein</keyword>
<comment type="caution">
    <text evidence="8">The sequence shown here is derived from an EMBL/GenBank/DDBJ whole genome shotgun (WGS) entry which is preliminary data.</text>
</comment>
<feature type="domain" description="Alpha-L-arabinofuranosidase C-terminal" evidence="7">
    <location>
        <begin position="470"/>
        <end position="658"/>
    </location>
</feature>
<comment type="catalytic activity">
    <reaction evidence="1">
        <text>Hydrolysis of terminal non-reducing alpha-L-arabinofuranoside residues in alpha-L-arabinosides.</text>
        <dbReference type="EC" id="3.2.1.55"/>
    </reaction>
</comment>
<dbReference type="PANTHER" id="PTHR31776">
    <property type="entry name" value="ALPHA-L-ARABINOFURANOSIDASE 1"/>
    <property type="match status" value="1"/>
</dbReference>
<dbReference type="InterPro" id="IPR055235">
    <property type="entry name" value="ASD1_cat"/>
</dbReference>
<evidence type="ECO:0000256" key="4">
    <source>
        <dbReference type="ARBA" id="ARBA00022729"/>
    </source>
</evidence>
<dbReference type="InterPro" id="IPR051563">
    <property type="entry name" value="Glycosyl_Hydrolase_51"/>
</dbReference>
<dbReference type="EMBL" id="BAABIQ010000043">
    <property type="protein sequence ID" value="GAA4804506.1"/>
    <property type="molecule type" value="Genomic_DNA"/>
</dbReference>
<sequence>MIPHKTKKDMKGKHLIAAILLVFNHHLQAQVTKTFTIQADHLTAKIAPTMWGVFFEDINLGADGGIYAELVKNRSFEFAQPLMGWQKLGDNIPEGSLAILNRSQEKPNNPRFLQVDSNDPQNKIGLQNEGFRGMGIKRGLRYDFSVWYRQLKPGLRLHLELVDSAGNTIGEGFLEPEAIGNQWQRAQTSFHATQTCPKAKLNVWFEGQGKIDLDMLSLFPEDTWKRRPGGLRADMVQRLADMKPGFIRFPGGCIVEGRELASRFQWKKTVGPVEDRQLIINRWNTEFQHRPAPDYYQSFGLGFFEYFQLAEDIGAEPLPILNCGMACQFNSAEQAPLDELNTYVQDVLDLIEFANGDIHTQWGKLRAQMGHPAPFHLKMLGVGNENWGPQYIERLELFKKVIDAQHPDIKIVASSGTDPDGERFDFLNRKLRELQVGFIDEHYYRSPEWFLSHANRYDNYDRMGPKVFAGEYAGHPPQVTDGPLENNWGAAIAEAAFLTGLERNADVVQMASYAPLFAHIDGWQWAPDLIWVDNLRTYGTPSYYVQQLYATNKGTAVVPMLADGQAVSGQEGLYASSTIDQPNGELLIKVVNYNHKPVRGMFKLETGKKPTKEADQILLTATDLKAVNSFDDPEHIHPQTTKIAVKDKTIVADLQPYSFYLFKVKLK</sequence>
<evidence type="ECO:0000256" key="5">
    <source>
        <dbReference type="ARBA" id="ARBA00022801"/>
    </source>
</evidence>
<dbReference type="Proteomes" id="UP001501411">
    <property type="component" value="Unassembled WGS sequence"/>
</dbReference>
<dbReference type="Gene3D" id="3.20.20.80">
    <property type="entry name" value="Glycosidases"/>
    <property type="match status" value="1"/>
</dbReference>
<dbReference type="SMART" id="SM00813">
    <property type="entry name" value="Alpha-L-AF_C"/>
    <property type="match status" value="1"/>
</dbReference>
<dbReference type="EC" id="3.2.1.55" evidence="3"/>
<dbReference type="SUPFAM" id="SSF51445">
    <property type="entry name" value="(Trans)glycosidases"/>
    <property type="match status" value="1"/>
</dbReference>
<dbReference type="Gene3D" id="2.60.40.1180">
    <property type="entry name" value="Golgi alpha-mannosidase II"/>
    <property type="match status" value="1"/>
</dbReference>
<protein>
    <recommendedName>
        <fullName evidence="3">non-reducing end alpha-L-arabinofuranosidase</fullName>
        <ecNumber evidence="3">3.2.1.55</ecNumber>
    </recommendedName>
</protein>
<dbReference type="InterPro" id="IPR013780">
    <property type="entry name" value="Glyco_hydro_b"/>
</dbReference>
<evidence type="ECO:0000256" key="3">
    <source>
        <dbReference type="ARBA" id="ARBA00012670"/>
    </source>
</evidence>
<organism evidence="8 9">
    <name type="scientific">Olivibacter ginsenosidimutans</name>
    <dbReference type="NCBI Taxonomy" id="1176537"/>
    <lineage>
        <taxon>Bacteria</taxon>
        <taxon>Pseudomonadati</taxon>
        <taxon>Bacteroidota</taxon>
        <taxon>Sphingobacteriia</taxon>
        <taxon>Sphingobacteriales</taxon>
        <taxon>Sphingobacteriaceae</taxon>
        <taxon>Olivibacter</taxon>
    </lineage>
</organism>
<keyword evidence="4" id="KW-0732">Signal</keyword>
<keyword evidence="9" id="KW-1185">Reference proteome</keyword>
<dbReference type="Pfam" id="PF06964">
    <property type="entry name" value="Alpha-L-AF_C"/>
    <property type="match status" value="1"/>
</dbReference>